<evidence type="ECO:0000256" key="1">
    <source>
        <dbReference type="ARBA" id="ARBA00022801"/>
    </source>
</evidence>
<dbReference type="GeneID" id="25910613"/>
<dbReference type="STRING" id="667725.A0A0L0FKX9"/>
<dbReference type="PANTHER" id="PTHR44533:SF4">
    <property type="entry name" value="DEAD_H RNA HELICASE, PUTATIVE-RELATED"/>
    <property type="match status" value="1"/>
</dbReference>
<feature type="domain" description="Helicase C-terminal" evidence="3">
    <location>
        <begin position="17"/>
        <end position="217"/>
    </location>
</feature>
<dbReference type="GO" id="GO:0004386">
    <property type="term" value="F:helicase activity"/>
    <property type="evidence" value="ECO:0007669"/>
    <property type="project" value="UniProtKB-KW"/>
</dbReference>
<dbReference type="GO" id="GO:0005737">
    <property type="term" value="C:cytoplasm"/>
    <property type="evidence" value="ECO:0007669"/>
    <property type="project" value="TreeGrafter"/>
</dbReference>
<name>A0A0L0FKX9_9EUKA</name>
<keyword evidence="2" id="KW-0347">Helicase</keyword>
<evidence type="ECO:0000259" key="3">
    <source>
        <dbReference type="PROSITE" id="PS51194"/>
    </source>
</evidence>
<gene>
    <name evidence="4" type="ORF">SARC_10109</name>
</gene>
<keyword evidence="1" id="KW-0378">Hydrolase</keyword>
<keyword evidence="2" id="KW-0067">ATP-binding</keyword>
<dbReference type="InterPro" id="IPR052431">
    <property type="entry name" value="SKI2_subfamily_helicases"/>
</dbReference>
<sequence>MDETDRRAELSDFQRLKMSRRLWVQHARTVLWPVDPAYSFRGQTARSNEMNDVTDLNWWVTRLYRKVRKTQADLYMRGIARGIAMHHSGLNKAYRDMVEAFIRSGIITVVIATKSLAVGVNFPIRTSVFLDSGRYMDSTSFKQMCGRAGRRGFDDCGYVVTIGLHLAHLATLVIAPAQKLNIPHGLDVNSLLRIMIMRQGKPLGTKKSIDTATENSSYVQNVVKRWMLVPQQSTVSLTTTGAMWGYHFFHQLLYRLKLVDGYSNPIGLAGLVSHCGEHYPANLAFAYMLLTGSLSSVLVVDNKPGAISSPTSNNERLRALSLVYVSVMSHTMKWHDHGETDRTVAAYTLPQVPPNVQEGLAQYNRLVHSTFRDCERVFGTSGADMYGPYLPVMPTTQNYRNGYLYLFMNGTQYGTVVDHCQMTDKSLYARLTRELLFMRKVTTSLSLCLDDTDPIVADMKVLTHAFQANYDAIEY</sequence>
<dbReference type="AlphaFoldDB" id="A0A0L0FKX9"/>
<dbReference type="PANTHER" id="PTHR44533">
    <property type="entry name" value="DEAD/H RNA HELICASE, PUTATIVE-RELATED"/>
    <property type="match status" value="1"/>
</dbReference>
<dbReference type="eggNOG" id="KOG0949">
    <property type="taxonomic scope" value="Eukaryota"/>
</dbReference>
<dbReference type="SUPFAM" id="SSF52540">
    <property type="entry name" value="P-loop containing nucleoside triphosphate hydrolases"/>
    <property type="match status" value="1"/>
</dbReference>
<dbReference type="RefSeq" id="XP_014151332.1">
    <property type="nucleotide sequence ID" value="XM_014295857.1"/>
</dbReference>
<reference evidence="4 5" key="1">
    <citation type="submission" date="2011-02" db="EMBL/GenBank/DDBJ databases">
        <title>The Genome Sequence of Sphaeroforma arctica JP610.</title>
        <authorList>
            <consortium name="The Broad Institute Genome Sequencing Platform"/>
            <person name="Russ C."/>
            <person name="Cuomo C."/>
            <person name="Young S.K."/>
            <person name="Zeng Q."/>
            <person name="Gargeya S."/>
            <person name="Alvarado L."/>
            <person name="Berlin A."/>
            <person name="Chapman S.B."/>
            <person name="Chen Z."/>
            <person name="Freedman E."/>
            <person name="Gellesch M."/>
            <person name="Goldberg J."/>
            <person name="Griggs A."/>
            <person name="Gujja S."/>
            <person name="Heilman E."/>
            <person name="Heiman D."/>
            <person name="Howarth C."/>
            <person name="Mehta T."/>
            <person name="Neiman D."/>
            <person name="Pearson M."/>
            <person name="Roberts A."/>
            <person name="Saif S."/>
            <person name="Shea T."/>
            <person name="Shenoy N."/>
            <person name="Sisk P."/>
            <person name="Stolte C."/>
            <person name="Sykes S."/>
            <person name="White J."/>
            <person name="Yandava C."/>
            <person name="Burger G."/>
            <person name="Gray M.W."/>
            <person name="Holland P.W.H."/>
            <person name="King N."/>
            <person name="Lang F.B.F."/>
            <person name="Roger A.J."/>
            <person name="Ruiz-Trillo I."/>
            <person name="Haas B."/>
            <person name="Nusbaum C."/>
            <person name="Birren B."/>
        </authorList>
    </citation>
    <scope>NUCLEOTIDE SEQUENCE [LARGE SCALE GENOMIC DNA]</scope>
    <source>
        <strain evidence="4 5">JP610</strain>
    </source>
</reference>
<dbReference type="OrthoDB" id="5575at2759"/>
<evidence type="ECO:0000313" key="5">
    <source>
        <dbReference type="Proteomes" id="UP000054560"/>
    </source>
</evidence>
<dbReference type="GO" id="GO:0016787">
    <property type="term" value="F:hydrolase activity"/>
    <property type="evidence" value="ECO:0007669"/>
    <property type="project" value="UniProtKB-KW"/>
</dbReference>
<organism evidence="4 5">
    <name type="scientific">Sphaeroforma arctica JP610</name>
    <dbReference type="NCBI Taxonomy" id="667725"/>
    <lineage>
        <taxon>Eukaryota</taxon>
        <taxon>Ichthyosporea</taxon>
        <taxon>Ichthyophonida</taxon>
        <taxon>Sphaeroforma</taxon>
    </lineage>
</organism>
<dbReference type="Gene3D" id="3.40.50.300">
    <property type="entry name" value="P-loop containing nucleotide triphosphate hydrolases"/>
    <property type="match status" value="1"/>
</dbReference>
<keyword evidence="2" id="KW-0547">Nucleotide-binding</keyword>
<dbReference type="PROSITE" id="PS51194">
    <property type="entry name" value="HELICASE_CTER"/>
    <property type="match status" value="1"/>
</dbReference>
<dbReference type="EMBL" id="KQ242735">
    <property type="protein sequence ID" value="KNC77430.1"/>
    <property type="molecule type" value="Genomic_DNA"/>
</dbReference>
<evidence type="ECO:0000256" key="2">
    <source>
        <dbReference type="ARBA" id="ARBA00022806"/>
    </source>
</evidence>
<dbReference type="Pfam" id="PF00271">
    <property type="entry name" value="Helicase_C"/>
    <property type="match status" value="1"/>
</dbReference>
<keyword evidence="5" id="KW-1185">Reference proteome</keyword>
<dbReference type="InterPro" id="IPR027417">
    <property type="entry name" value="P-loop_NTPase"/>
</dbReference>
<dbReference type="SMART" id="SM00490">
    <property type="entry name" value="HELICc"/>
    <property type="match status" value="1"/>
</dbReference>
<dbReference type="InterPro" id="IPR001650">
    <property type="entry name" value="Helicase_C-like"/>
</dbReference>
<protein>
    <recommendedName>
        <fullName evidence="3">Helicase C-terminal domain-containing protein</fullName>
    </recommendedName>
</protein>
<proteinExistence type="predicted"/>
<evidence type="ECO:0000313" key="4">
    <source>
        <dbReference type="EMBL" id="KNC77430.1"/>
    </source>
</evidence>
<accession>A0A0L0FKX9</accession>
<dbReference type="Proteomes" id="UP000054560">
    <property type="component" value="Unassembled WGS sequence"/>
</dbReference>